<dbReference type="Pfam" id="PF02687">
    <property type="entry name" value="FtsX"/>
    <property type="match status" value="2"/>
</dbReference>
<evidence type="ECO:0000256" key="6">
    <source>
        <dbReference type="SAM" id="Phobius"/>
    </source>
</evidence>
<feature type="domain" description="MacB-like periplasmic core" evidence="8">
    <location>
        <begin position="20"/>
        <end position="239"/>
    </location>
</feature>
<dbReference type="GO" id="GO:0022857">
    <property type="term" value="F:transmembrane transporter activity"/>
    <property type="evidence" value="ECO:0007669"/>
    <property type="project" value="TreeGrafter"/>
</dbReference>
<evidence type="ECO:0000256" key="5">
    <source>
        <dbReference type="ARBA" id="ARBA00023136"/>
    </source>
</evidence>
<organism evidence="9 10">
    <name type="scientific">Larkinella rosea</name>
    <dbReference type="NCBI Taxonomy" id="2025312"/>
    <lineage>
        <taxon>Bacteria</taxon>
        <taxon>Pseudomonadati</taxon>
        <taxon>Bacteroidota</taxon>
        <taxon>Cytophagia</taxon>
        <taxon>Cytophagales</taxon>
        <taxon>Spirosomataceae</taxon>
        <taxon>Larkinella</taxon>
    </lineage>
</organism>
<feature type="domain" description="ABC3 transporter permease C-terminal" evidence="7">
    <location>
        <begin position="285"/>
        <end position="399"/>
    </location>
</feature>
<evidence type="ECO:0000256" key="1">
    <source>
        <dbReference type="ARBA" id="ARBA00004651"/>
    </source>
</evidence>
<dbReference type="Proteomes" id="UP000271925">
    <property type="component" value="Unassembled WGS sequence"/>
</dbReference>
<keyword evidence="2" id="KW-1003">Cell membrane</keyword>
<keyword evidence="10" id="KW-1185">Reference proteome</keyword>
<feature type="transmembrane region" description="Helical" evidence="6">
    <location>
        <begin position="21"/>
        <end position="41"/>
    </location>
</feature>
<dbReference type="Pfam" id="PF12704">
    <property type="entry name" value="MacB_PCD"/>
    <property type="match status" value="1"/>
</dbReference>
<feature type="transmembrane region" description="Helical" evidence="6">
    <location>
        <begin position="325"/>
        <end position="353"/>
    </location>
</feature>
<keyword evidence="5 6" id="KW-0472">Membrane</keyword>
<feature type="domain" description="ABC3 transporter permease C-terminal" evidence="7">
    <location>
        <begin position="671"/>
        <end position="783"/>
    </location>
</feature>
<gene>
    <name evidence="9" type="ORF">EHT25_25305</name>
</gene>
<keyword evidence="4 6" id="KW-1133">Transmembrane helix</keyword>
<feature type="transmembrane region" description="Helical" evidence="6">
    <location>
        <begin position="373"/>
        <end position="399"/>
    </location>
</feature>
<name>A0A3P1BGC1_9BACT</name>
<feature type="transmembrane region" description="Helical" evidence="6">
    <location>
        <begin position="282"/>
        <end position="304"/>
    </location>
</feature>
<dbReference type="InterPro" id="IPR025857">
    <property type="entry name" value="MacB_PCD"/>
</dbReference>
<dbReference type="GO" id="GO:0005886">
    <property type="term" value="C:plasma membrane"/>
    <property type="evidence" value="ECO:0007669"/>
    <property type="project" value="UniProtKB-SubCell"/>
</dbReference>
<dbReference type="PANTHER" id="PTHR30572:SF18">
    <property type="entry name" value="ABC-TYPE MACROLIDE FAMILY EXPORT SYSTEM PERMEASE COMPONENT 2"/>
    <property type="match status" value="1"/>
</dbReference>
<evidence type="ECO:0000259" key="7">
    <source>
        <dbReference type="Pfam" id="PF02687"/>
    </source>
</evidence>
<protein>
    <submittedName>
        <fullName evidence="9">ABC transporter permease</fullName>
    </submittedName>
</protein>
<dbReference type="OrthoDB" id="5933722at2"/>
<evidence type="ECO:0000259" key="8">
    <source>
        <dbReference type="Pfam" id="PF12704"/>
    </source>
</evidence>
<sequence length="791" mass="87971">MLRNHFIIAFRNLTGGKSFSGINIAGLSIGMAGAVLILLWLQNELSFDKFHENRDRLYQVYGLTGNTDGAPFAIPVTSQPLAAALKKDYPEVEATARVAASDKFLLTVDNKRFTGIEGNMVDPAFLQLFSFPLVAGSSNEQLTDIHSIVITEKLARKLFGTDDALHKTIRLDSEDNFTVTGVLKDLPPNTRFTFEYLLPWDYVKKIGWSNESWLSNNTPTYVLLKPNTNGAAFSEKIKDLTRRYAGRTDVWTHFLFPLDQWHLYARFENGKPVGGRIETVRIFGLIAAFIVLIACINFMNLSTARSEKRAKEIGVRKVAGAGRGLLIGQFIVEAFLTTVVGGFFALLLVQLALPVFNTLVNTQLAIPYSSYGFWLSALGFMLLTGLLAGSYPAFYLSSFKPITMFNQQFKKSRLGLSPRKLLVVLQFTFAIILVIATIVVRDQIIFAQERDKGYANNDLIRVDFVGDIEKNYPLIKQELIRSGVAESVTKTMTSITQVGSRTWGLRWTGENPADTNTSISLFSADADLVKTVGLKLIAGRDIDIQKYPSDSSSVLLNEAAVTLMGFKNPVGQLLTQPYSGQTWRVVGVVKDYIVDSPYAKIPPIVIEGPRASFNTMHIKFKPGAATSDKLEKAEELFRKYNAAYPFDYQFIDQEYAKKFDNEQRTKTLAGLFAALAILISCLGLFGLTSFTVEQRRKEIGIRKVLGSTVGQIVAFLSKDFLKLVLVAFGIAIPITWYAMNQWLDGFSYRIGISWWIFALAGVTATLIALLTVSFHTLKAALMNPVKSLRSE</sequence>
<comment type="caution">
    <text evidence="9">The sequence shown here is derived from an EMBL/GenBank/DDBJ whole genome shotgun (WGS) entry which is preliminary data.</text>
</comment>
<feature type="transmembrane region" description="Helical" evidence="6">
    <location>
        <begin position="751"/>
        <end position="772"/>
    </location>
</feature>
<evidence type="ECO:0000256" key="4">
    <source>
        <dbReference type="ARBA" id="ARBA00022989"/>
    </source>
</evidence>
<feature type="transmembrane region" description="Helical" evidence="6">
    <location>
        <begin position="668"/>
        <end position="692"/>
    </location>
</feature>
<feature type="transmembrane region" description="Helical" evidence="6">
    <location>
        <begin position="420"/>
        <end position="440"/>
    </location>
</feature>
<reference evidence="9 10" key="1">
    <citation type="submission" date="2018-11" db="EMBL/GenBank/DDBJ databases">
        <authorList>
            <person name="Zhou Z."/>
            <person name="Wang G."/>
        </authorList>
    </citation>
    <scope>NUCLEOTIDE SEQUENCE [LARGE SCALE GENOMIC DNA]</scope>
    <source>
        <strain evidence="9 10">KCTC52004</strain>
    </source>
</reference>
<evidence type="ECO:0000313" key="9">
    <source>
        <dbReference type="EMBL" id="RRB00149.1"/>
    </source>
</evidence>
<proteinExistence type="predicted"/>
<dbReference type="InterPro" id="IPR050250">
    <property type="entry name" value="Macrolide_Exporter_MacB"/>
</dbReference>
<dbReference type="AlphaFoldDB" id="A0A3P1BGC1"/>
<dbReference type="InterPro" id="IPR003838">
    <property type="entry name" value="ABC3_permease_C"/>
</dbReference>
<dbReference type="PANTHER" id="PTHR30572">
    <property type="entry name" value="MEMBRANE COMPONENT OF TRANSPORTER-RELATED"/>
    <property type="match status" value="1"/>
</dbReference>
<evidence type="ECO:0000313" key="10">
    <source>
        <dbReference type="Proteomes" id="UP000271925"/>
    </source>
</evidence>
<feature type="transmembrane region" description="Helical" evidence="6">
    <location>
        <begin position="720"/>
        <end position="739"/>
    </location>
</feature>
<dbReference type="EMBL" id="RQJO01000011">
    <property type="protein sequence ID" value="RRB00149.1"/>
    <property type="molecule type" value="Genomic_DNA"/>
</dbReference>
<accession>A0A3P1BGC1</accession>
<comment type="subcellular location">
    <subcellularLocation>
        <location evidence="1">Cell membrane</location>
        <topology evidence="1">Multi-pass membrane protein</topology>
    </subcellularLocation>
</comment>
<evidence type="ECO:0000256" key="3">
    <source>
        <dbReference type="ARBA" id="ARBA00022692"/>
    </source>
</evidence>
<evidence type="ECO:0000256" key="2">
    <source>
        <dbReference type="ARBA" id="ARBA00022475"/>
    </source>
</evidence>
<keyword evidence="3 6" id="KW-0812">Transmembrane</keyword>